<accession>A0ABD3GGT4</accession>
<evidence type="ECO:0000313" key="2">
    <source>
        <dbReference type="EMBL" id="KAL3677300.1"/>
    </source>
</evidence>
<evidence type="ECO:0000256" key="1">
    <source>
        <dbReference type="SAM" id="MobiDB-lite"/>
    </source>
</evidence>
<dbReference type="AlphaFoldDB" id="A0ABD3GGT4"/>
<dbReference type="EMBL" id="JBJQOH010000008">
    <property type="protein sequence ID" value="KAL3677300.1"/>
    <property type="molecule type" value="Genomic_DNA"/>
</dbReference>
<organism evidence="2 3">
    <name type="scientific">Riccia sorocarpa</name>
    <dbReference type="NCBI Taxonomy" id="122646"/>
    <lineage>
        <taxon>Eukaryota</taxon>
        <taxon>Viridiplantae</taxon>
        <taxon>Streptophyta</taxon>
        <taxon>Embryophyta</taxon>
        <taxon>Marchantiophyta</taxon>
        <taxon>Marchantiopsida</taxon>
        <taxon>Marchantiidae</taxon>
        <taxon>Marchantiales</taxon>
        <taxon>Ricciaceae</taxon>
        <taxon>Riccia</taxon>
    </lineage>
</organism>
<keyword evidence="3" id="KW-1185">Reference proteome</keyword>
<feature type="region of interest" description="Disordered" evidence="1">
    <location>
        <begin position="51"/>
        <end position="71"/>
    </location>
</feature>
<gene>
    <name evidence="2" type="ORF">R1sor_027248</name>
</gene>
<comment type="caution">
    <text evidence="2">The sequence shown here is derived from an EMBL/GenBank/DDBJ whole genome shotgun (WGS) entry which is preliminary data.</text>
</comment>
<evidence type="ECO:0000313" key="3">
    <source>
        <dbReference type="Proteomes" id="UP001633002"/>
    </source>
</evidence>
<reference evidence="2 3" key="1">
    <citation type="submission" date="2024-09" db="EMBL/GenBank/DDBJ databases">
        <title>Chromosome-scale assembly of Riccia sorocarpa.</title>
        <authorList>
            <person name="Paukszto L."/>
        </authorList>
    </citation>
    <scope>NUCLEOTIDE SEQUENCE [LARGE SCALE GENOMIC DNA]</scope>
    <source>
        <strain evidence="2">LP-2024</strain>
        <tissue evidence="2">Aerial parts of the thallus</tissue>
    </source>
</reference>
<proteinExistence type="predicted"/>
<protein>
    <submittedName>
        <fullName evidence="2">Uncharacterized protein</fullName>
    </submittedName>
</protein>
<name>A0ABD3GGT4_9MARC</name>
<dbReference type="Proteomes" id="UP001633002">
    <property type="component" value="Unassembled WGS sequence"/>
</dbReference>
<sequence>MHEEKRRSYRHFATVSGFWDRSQHSVGSLSWVRTISRALPMLACRPVRRWSATRECEGSPSPLDSRGAGAF</sequence>